<dbReference type="EMBL" id="CP001899">
    <property type="protein sequence ID" value="ADC64901.1"/>
    <property type="molecule type" value="Genomic_DNA"/>
</dbReference>
<comment type="function">
    <text evidence="8">Part of the ACDS complex that catalyzes the reversible cleavage of acetyl-CoA, allowing autotrophic growth from CO(2). The alpha-epsilon subcomponent functions as a carbon monoxide dehydrogenase.</text>
</comment>
<feature type="binding site" evidence="8">
    <location>
        <position position="456"/>
    </location>
    <ligand>
        <name>[4Fe-4S] cluster</name>
        <dbReference type="ChEBI" id="CHEBI:49883"/>
        <label>3</label>
    </ligand>
</feature>
<dbReference type="EC" id="1.2.7.4" evidence="8"/>
<comment type="cofactor">
    <cofactor evidence="8">
        <name>[Ni-4Fe-4S] cluster</name>
        <dbReference type="ChEBI" id="CHEBI:47739"/>
    </cofactor>
    <text evidence="8">Binds 2 [Ni-4Fe-4S] clusters per heterotetramer.</text>
</comment>
<keyword evidence="4" id="KW-0677">Repeat</keyword>
<dbReference type="InterPro" id="IPR004460">
    <property type="entry name" value="CdhA"/>
</dbReference>
<dbReference type="Proteomes" id="UP000002613">
    <property type="component" value="Chromosome"/>
</dbReference>
<dbReference type="PROSITE" id="PS51379">
    <property type="entry name" value="4FE4S_FER_2"/>
    <property type="match status" value="2"/>
</dbReference>
<feature type="binding site" evidence="8">
    <location>
        <position position="312"/>
    </location>
    <ligand>
        <name>[Ni-4Fe-4S] cluster</name>
        <dbReference type="ChEBI" id="CHEBI:47739"/>
    </ligand>
</feature>
<dbReference type="InterPro" id="IPR017896">
    <property type="entry name" value="4Fe4S_Fe-S-bd"/>
</dbReference>
<name>D3RWN8_FERPA</name>
<dbReference type="Gene3D" id="1.10.8.190">
    <property type="entry name" value="Carbon monoxide dehydrogenase alpha subunit. Chain M, domain 1"/>
    <property type="match status" value="1"/>
</dbReference>
<keyword evidence="5 8" id="KW-0560">Oxidoreductase</keyword>
<feature type="binding site" evidence="8">
    <location>
        <position position="244"/>
    </location>
    <ligand>
        <name>[Ni-4Fe-4S] cluster</name>
        <dbReference type="ChEBI" id="CHEBI:47739"/>
    </ligand>
</feature>
<feature type="binding site" evidence="8">
    <location>
        <position position="413"/>
    </location>
    <ligand>
        <name>[4Fe-4S] cluster</name>
        <dbReference type="ChEBI" id="CHEBI:49883"/>
        <label>3</label>
    </ligand>
</feature>
<dbReference type="RefSeq" id="WP_012965244.1">
    <property type="nucleotide sequence ID" value="NC_013849.1"/>
</dbReference>
<evidence type="ECO:0000256" key="5">
    <source>
        <dbReference type="ARBA" id="ARBA00023002"/>
    </source>
</evidence>
<dbReference type="GO" id="GO:0051539">
    <property type="term" value="F:4 iron, 4 sulfur cluster binding"/>
    <property type="evidence" value="ECO:0007669"/>
    <property type="project" value="UniProtKB-KW"/>
</dbReference>
<dbReference type="NCBIfam" id="TIGR00314">
    <property type="entry name" value="cdhA"/>
    <property type="match status" value="1"/>
</dbReference>
<dbReference type="OrthoDB" id="35334at2157"/>
<dbReference type="CDD" id="cd01916">
    <property type="entry name" value="ACS_1"/>
    <property type="match status" value="1"/>
</dbReference>
<feature type="binding site" evidence="8">
    <location>
        <position position="407"/>
    </location>
    <ligand>
        <name>[4Fe-4S] cluster</name>
        <dbReference type="ChEBI" id="CHEBI:49883"/>
        <label>3</label>
    </ligand>
</feature>
<comment type="caution">
    <text evidence="8">Lacks conserved residue(s) required for the propagation of feature annotation.</text>
</comment>
<feature type="domain" description="4Fe-4S ferredoxin-type" evidence="9">
    <location>
        <begin position="397"/>
        <end position="426"/>
    </location>
</feature>
<comment type="catalytic activity">
    <reaction evidence="8">
        <text>CO + 2 oxidized [2Fe-2S]-[ferredoxin] + H2O = 2 reduced [2Fe-2S]-[ferredoxin] + CO2 + 2 H(+)</text>
        <dbReference type="Rhea" id="RHEA:21040"/>
        <dbReference type="Rhea" id="RHEA-COMP:10000"/>
        <dbReference type="Rhea" id="RHEA-COMP:10001"/>
        <dbReference type="ChEBI" id="CHEBI:15377"/>
        <dbReference type="ChEBI" id="CHEBI:15378"/>
        <dbReference type="ChEBI" id="CHEBI:16526"/>
        <dbReference type="ChEBI" id="CHEBI:17245"/>
        <dbReference type="ChEBI" id="CHEBI:33737"/>
        <dbReference type="ChEBI" id="CHEBI:33738"/>
        <dbReference type="EC" id="1.2.7.4"/>
    </reaction>
</comment>
<feature type="binding site" evidence="8">
    <location>
        <position position="410"/>
    </location>
    <ligand>
        <name>[4Fe-4S] cluster</name>
        <dbReference type="ChEBI" id="CHEBI:49883"/>
        <label>3</label>
    </ligand>
</feature>
<comment type="similarity">
    <text evidence="8">Belongs to the Ni-containing carbon monoxide dehydrogenase family.</text>
</comment>
<comment type="cofactor">
    <cofactor evidence="8">
        <name>[4Fe-4S] cluster</name>
        <dbReference type="ChEBI" id="CHEBI:49883"/>
    </cofactor>
    <text evidence="8">Binds 7 [4Fe-4S] clusters per heterotetramer.</text>
</comment>
<dbReference type="AlphaFoldDB" id="D3RWN8"/>
<feature type="binding site" evidence="8">
    <location>
        <position position="417"/>
    </location>
    <ligand>
        <name>[4Fe-4S] cluster</name>
        <dbReference type="ChEBI" id="CHEBI:49883"/>
        <label>4</label>
    </ligand>
</feature>
<keyword evidence="6 8" id="KW-0408">Iron</keyword>
<keyword evidence="3 8" id="KW-0479">Metal-binding</keyword>
<dbReference type="InterPro" id="IPR017900">
    <property type="entry name" value="4Fe4S_Fe_S_CS"/>
</dbReference>
<accession>D3RWN8</accession>
<dbReference type="SUPFAM" id="SSF56821">
    <property type="entry name" value="Prismane protein-like"/>
    <property type="match status" value="1"/>
</dbReference>
<dbReference type="PROSITE" id="PS00198">
    <property type="entry name" value="4FE4S_FER_1"/>
    <property type="match status" value="1"/>
</dbReference>
<dbReference type="HOGENOM" id="CLU_361186_0_0_2"/>
<dbReference type="InterPro" id="IPR004137">
    <property type="entry name" value="HCP/CODH"/>
</dbReference>
<dbReference type="GO" id="GO:0016151">
    <property type="term" value="F:nickel cation binding"/>
    <property type="evidence" value="ECO:0007669"/>
    <property type="project" value="UniProtKB-UniRule"/>
</dbReference>
<dbReference type="PANTHER" id="PTHR30109">
    <property type="entry name" value="HYDROXYLAMINE REDUCTASE"/>
    <property type="match status" value="1"/>
</dbReference>
<feature type="domain" description="4Fe-4S ferredoxin-type" evidence="9">
    <location>
        <begin position="437"/>
        <end position="466"/>
    </location>
</feature>
<evidence type="ECO:0000256" key="7">
    <source>
        <dbReference type="ARBA" id="ARBA00023014"/>
    </source>
</evidence>
<dbReference type="STRING" id="589924.Ferp_0731"/>
<evidence type="ECO:0000256" key="4">
    <source>
        <dbReference type="ARBA" id="ARBA00022737"/>
    </source>
</evidence>
<feature type="binding site" evidence="8">
    <location>
        <position position="69"/>
    </location>
    <ligand>
        <name>[4Fe-4S] cluster</name>
        <dbReference type="ChEBI" id="CHEBI:49883"/>
        <label>2</label>
    </ligand>
</feature>
<dbReference type="GO" id="GO:0043885">
    <property type="term" value="F:anaerobic carbon-monoxide dehydrogenase activity"/>
    <property type="evidence" value="ECO:0007669"/>
    <property type="project" value="UniProtKB-UniRule"/>
</dbReference>
<dbReference type="Gene3D" id="3.40.50.2030">
    <property type="match status" value="2"/>
</dbReference>
<dbReference type="InterPro" id="IPR011254">
    <property type="entry name" value="Prismane-like_sf"/>
</dbReference>
<dbReference type="GO" id="GO:0042542">
    <property type="term" value="P:response to hydrogen peroxide"/>
    <property type="evidence" value="ECO:0007669"/>
    <property type="project" value="TreeGrafter"/>
</dbReference>
<dbReference type="Pfam" id="PF03063">
    <property type="entry name" value="Prismane"/>
    <property type="match status" value="2"/>
</dbReference>
<dbReference type="SUPFAM" id="SSF46548">
    <property type="entry name" value="alpha-helical ferredoxin"/>
    <property type="match status" value="1"/>
</dbReference>
<feature type="binding site" evidence="8">
    <location>
        <position position="77"/>
    </location>
    <ligand>
        <name>[4Fe-4S] cluster</name>
        <dbReference type="ChEBI" id="CHEBI:49883"/>
        <label>2</label>
    </ligand>
</feature>
<dbReference type="GO" id="GO:0050418">
    <property type="term" value="F:hydroxylamine reductase activity"/>
    <property type="evidence" value="ECO:0007669"/>
    <property type="project" value="TreeGrafter"/>
</dbReference>
<evidence type="ECO:0000259" key="9">
    <source>
        <dbReference type="PROSITE" id="PS51379"/>
    </source>
</evidence>
<comment type="subunit">
    <text evidence="8">Heterotetramer of two alpha and two epsilon subunits. The ACDS complex is made up of alpha, epsilon, beta, gamma and delta subunits with a probable stoichiometry of (alpha(2)epsilon(2))(4)-beta(8)-(gamma(1)delta(1))(8).</text>
</comment>
<feature type="binding site" evidence="8">
    <location>
        <position position="72"/>
    </location>
    <ligand>
        <name>[4Fe-4S] cluster</name>
        <dbReference type="ChEBI" id="CHEBI:49883"/>
        <label>2</label>
    </ligand>
</feature>
<dbReference type="PaxDb" id="589924-Ferp_0731"/>
<dbReference type="Gene3D" id="3.30.70.20">
    <property type="match status" value="1"/>
</dbReference>
<dbReference type="GO" id="GO:0006084">
    <property type="term" value="P:acetyl-CoA metabolic process"/>
    <property type="evidence" value="ECO:0007669"/>
    <property type="project" value="InterPro"/>
</dbReference>
<dbReference type="PANTHER" id="PTHR30109:SF6">
    <property type="entry name" value="ACETYL-COA DECARBONYLASE_SYNTHASE COMPLEX SUBUNIT ALPHA"/>
    <property type="match status" value="1"/>
</dbReference>
<feature type="binding site" evidence="8">
    <location>
        <position position="272"/>
    </location>
    <ligand>
        <name>[Ni-4Fe-4S] cluster</name>
        <dbReference type="ChEBI" id="CHEBI:47739"/>
    </ligand>
</feature>
<sequence length="804" mass="89354">MAFELREGIFAIDEMRNVSIRIGKVIEEAEEWAEEMGPTPKPGIIELRKWDMKLLERYEPFYAPVQDFCNLCTMGPCDLSQNKKGACGIDLKTAKARLVTIACCIGAASHGGHARHLLDHLIEELGEDYPIDLGGNVNVEAPIIRTVVGIRPRTLGDLKEAMEWAEKELMRVLHATHIGNEESYLDYESKAMHISMVDHVLMEIADIAQIVAYNMPKAEPNVPLTDTGFGIVDKNKPVIVVVGHNVLYSKPILDYLEEMGRLDDFEIAGLCCAVHDMTRVSGGRAKIFGPISYQLRVIRSGIPDVMISDEQCIRADLLQACKAMGIPLIATSDAAARGLPDASDWPVEKIVNALVTGELPGVFLPVPEKVGQVAPLVAEAIFKKHGGNRKYRFFANDEELWNEINKCTQCMNCVFTCPHNLRIDQGMAHAQKTKDLSKLAKLEEQCIACGKCEQACPKNIKIINVIMASNFDRLYNKKGKMRVGRGPIQDTEIRNVGQPIVMGQIPGVIAAVGCANYPDEAKSLREILEEFVKRRYIVVTSGCHAITLGMITDEEGQTLYEKTPGDFDAGGLANVGSCVANSHIAGAAIKIANIFAMRPLRGNYAEIADYVLNRVGAVGFSWGPYSPKAAAIATGFNRLGVPVVVGPHGAKYRRAYLGKYFKKEKWWVYDIKTRSKVPIEPAPDALLVAVETKEEAIVQLARLCIRPNDTSLGRQIKLTHYLELSQKYLGKLPDDWHLFVRSEADLPLKMKDELLHILESEYGWKIDWDKKKILEGPIRRYDAGFNPTIVEEVYEKYAGEKPPQ</sequence>
<comment type="domain">
    <text evidence="8">Cluster B is an all-cysteinyl-liganded 4Fe-4S cluster; cluster C is a mixed Ni-Fe-S cluster which is the active site of CO oxidation. Cluster D is also an all-cysteinyl-liganded 4Fe-4S cluster that bridges the two subunits of the CODH dimer. Contains two additional 4Fe-4S clusters, dubbed E and F, that probably transport electrons from ferredoxin to the B cluster.</text>
</comment>
<feature type="binding site" evidence="8">
    <location>
        <position position="578"/>
    </location>
    <ligand>
        <name>[Ni-4Fe-4S] cluster</name>
        <dbReference type="ChEBI" id="CHEBI:47739"/>
    </ligand>
</feature>
<dbReference type="GO" id="GO:0004601">
    <property type="term" value="F:peroxidase activity"/>
    <property type="evidence" value="ECO:0007669"/>
    <property type="project" value="TreeGrafter"/>
</dbReference>
<gene>
    <name evidence="8" type="primary">cdhA</name>
    <name evidence="10" type="ordered locus">Ferp_0731</name>
</gene>
<keyword evidence="2 8" id="KW-0533">Nickel</keyword>
<protein>
    <recommendedName>
        <fullName evidence="8">Acetyl-CoA decarbonylase/synthase complex subunit alpha</fullName>
        <shortName evidence="8">ACDS complex subunit alpha</shortName>
        <ecNumber evidence="8">1.2.7.4</ecNumber>
    </recommendedName>
    <alternativeName>
        <fullName evidence="8">ACDS complex carbon monoxide dehydrogenase subunit alpha</fullName>
        <shortName evidence="8">ACDS CODH subunit alpha</shortName>
    </alternativeName>
</protein>
<reference evidence="10 11" key="2">
    <citation type="journal article" date="2011" name="Stand. Genomic Sci.">
        <title>Complete genome sequence of Ferroglobus placidus AEDII12DO.</title>
        <authorList>
            <person name="Anderson I."/>
            <person name="Risso C."/>
            <person name="Holmes D."/>
            <person name="Lucas S."/>
            <person name="Copeland A."/>
            <person name="Lapidus A."/>
            <person name="Cheng J.F."/>
            <person name="Bruce D."/>
            <person name="Goodwin L."/>
            <person name="Pitluck S."/>
            <person name="Saunders E."/>
            <person name="Brettin T."/>
            <person name="Detter J.C."/>
            <person name="Han C."/>
            <person name="Tapia R."/>
            <person name="Larimer F."/>
            <person name="Land M."/>
            <person name="Hauser L."/>
            <person name="Woyke T."/>
            <person name="Lovley D."/>
            <person name="Kyrpides N."/>
            <person name="Ivanova N."/>
        </authorList>
    </citation>
    <scope>NUCLEOTIDE SEQUENCE [LARGE SCALE GENOMIC DNA]</scope>
    <source>
        <strain evidence="11">DSM 10642 / AEDII12DO</strain>
    </source>
</reference>
<evidence type="ECO:0000256" key="8">
    <source>
        <dbReference type="HAMAP-Rule" id="MF_01137"/>
    </source>
</evidence>
<keyword evidence="7 8" id="KW-0411">Iron-sulfur</keyword>
<dbReference type="GeneID" id="8778235"/>
<dbReference type="eggNOG" id="arCOG02428">
    <property type="taxonomic scope" value="Archaea"/>
</dbReference>
<feature type="binding site" evidence="8">
    <location>
        <position position="452"/>
    </location>
    <ligand>
        <name>[4Fe-4S] cluster</name>
        <dbReference type="ChEBI" id="CHEBI:49883"/>
        <label>4</label>
    </ligand>
</feature>
<dbReference type="HAMAP" id="MF_01137">
    <property type="entry name" value="CdhA"/>
    <property type="match status" value="1"/>
</dbReference>
<proteinExistence type="inferred from homology"/>
<feature type="binding site" evidence="8">
    <location>
        <position position="449"/>
    </location>
    <ligand>
        <name>[4Fe-4S] cluster</name>
        <dbReference type="ChEBI" id="CHEBI:49883"/>
        <label>4</label>
    </ligand>
</feature>
<evidence type="ECO:0000256" key="6">
    <source>
        <dbReference type="ARBA" id="ARBA00023004"/>
    </source>
</evidence>
<keyword evidence="1 8" id="KW-0004">4Fe-4S</keyword>
<evidence type="ECO:0000256" key="2">
    <source>
        <dbReference type="ARBA" id="ARBA00022596"/>
    </source>
</evidence>
<dbReference type="Pfam" id="PF00037">
    <property type="entry name" value="Fer4"/>
    <property type="match status" value="1"/>
</dbReference>
<reference evidence="11" key="1">
    <citation type="submission" date="2010-02" db="EMBL/GenBank/DDBJ databases">
        <title>Complete sequence of Ferroglobus placidus DSM 10642.</title>
        <authorList>
            <consortium name="US DOE Joint Genome Institute"/>
            <person name="Lucas S."/>
            <person name="Copeland A."/>
            <person name="Lapidus A."/>
            <person name="Cheng J.-F."/>
            <person name="Bruce D."/>
            <person name="Goodwin L."/>
            <person name="Pitluck S."/>
            <person name="Saunders E."/>
            <person name="Brettin T."/>
            <person name="Detter J.C."/>
            <person name="Han C."/>
            <person name="Tapia R."/>
            <person name="Larimer F."/>
            <person name="Land M."/>
            <person name="Hauser L."/>
            <person name="Kyrpides N."/>
            <person name="Ivanova N."/>
            <person name="Holmes D."/>
            <person name="Lovley D."/>
            <person name="Kyrpides N."/>
            <person name="Anderson I.J."/>
            <person name="Woyke T."/>
        </authorList>
    </citation>
    <scope>NUCLEOTIDE SEQUENCE [LARGE SCALE GENOMIC DNA]</scope>
    <source>
        <strain evidence="11">DSM 10642 / AEDII12DO</strain>
    </source>
</reference>
<feature type="binding site" evidence="8">
    <location>
        <position position="446"/>
    </location>
    <ligand>
        <name>[4Fe-4S] cluster</name>
        <dbReference type="ChEBI" id="CHEBI:49883"/>
        <label>4</label>
    </ligand>
</feature>
<evidence type="ECO:0000313" key="10">
    <source>
        <dbReference type="EMBL" id="ADC64901.1"/>
    </source>
</evidence>
<feature type="binding site" evidence="8">
    <location>
        <position position="87"/>
    </location>
    <ligand>
        <name>[4Fe-4S] cluster</name>
        <dbReference type="ChEBI" id="CHEBI:49883"/>
        <label>2</label>
    </ligand>
</feature>
<evidence type="ECO:0000313" key="11">
    <source>
        <dbReference type="Proteomes" id="UP000002613"/>
    </source>
</evidence>
<dbReference type="InterPro" id="IPR016099">
    <property type="entry name" value="Prismane-like_a/b-sand"/>
</dbReference>
<dbReference type="KEGG" id="fpl:Ferp_0731"/>
<organism evidence="10 11">
    <name type="scientific">Ferroglobus placidus (strain DSM 10642 / AEDII12DO)</name>
    <dbReference type="NCBI Taxonomy" id="589924"/>
    <lineage>
        <taxon>Archaea</taxon>
        <taxon>Methanobacteriati</taxon>
        <taxon>Methanobacteriota</taxon>
        <taxon>Archaeoglobi</taxon>
        <taxon>Archaeoglobales</taxon>
        <taxon>Archaeoglobaceae</taxon>
        <taxon>Ferroglobus</taxon>
    </lineage>
</organism>
<feature type="binding site" evidence="8">
    <location>
        <position position="110"/>
    </location>
    <ligand>
        <name>CO</name>
        <dbReference type="ChEBI" id="CHEBI:17245"/>
    </ligand>
</feature>
<evidence type="ECO:0000256" key="3">
    <source>
        <dbReference type="ARBA" id="ARBA00022723"/>
    </source>
</evidence>
<feature type="binding site" evidence="8">
    <location>
        <position position="514"/>
    </location>
    <ligand>
        <name>[Ni-4Fe-4S] cluster</name>
        <dbReference type="ChEBI" id="CHEBI:47739"/>
    </ligand>
</feature>
<feature type="binding site" evidence="8">
    <location>
        <position position="543"/>
    </location>
    <ligand>
        <name>[Ni-4Fe-4S] cluster</name>
        <dbReference type="ChEBI" id="CHEBI:47739"/>
    </ligand>
</feature>
<evidence type="ECO:0000256" key="1">
    <source>
        <dbReference type="ARBA" id="ARBA00022485"/>
    </source>
</evidence>
<dbReference type="GO" id="GO:0005506">
    <property type="term" value="F:iron ion binding"/>
    <property type="evidence" value="ECO:0007669"/>
    <property type="project" value="UniProtKB-UniRule"/>
</dbReference>
<keyword evidence="11" id="KW-1185">Reference proteome</keyword>